<proteinExistence type="predicted"/>
<evidence type="ECO:0000313" key="1">
    <source>
        <dbReference type="EMBL" id="KAH7838485.1"/>
    </source>
</evidence>
<keyword evidence="2" id="KW-1185">Reference proteome</keyword>
<reference evidence="1 2" key="1">
    <citation type="journal article" date="2021" name="Hortic Res">
        <title>High-quality reference genome and annotation aids understanding of berry development for evergreen blueberry (Vaccinium darrowii).</title>
        <authorList>
            <person name="Yu J."/>
            <person name="Hulse-Kemp A.M."/>
            <person name="Babiker E."/>
            <person name="Staton M."/>
        </authorList>
    </citation>
    <scope>NUCLEOTIDE SEQUENCE [LARGE SCALE GENOMIC DNA]</scope>
    <source>
        <strain evidence="2">cv. NJ 8807/NJ 8810</strain>
        <tissue evidence="1">Young leaf</tissue>
    </source>
</reference>
<evidence type="ECO:0000313" key="2">
    <source>
        <dbReference type="Proteomes" id="UP000828048"/>
    </source>
</evidence>
<dbReference type="Proteomes" id="UP000828048">
    <property type="component" value="Chromosome 6"/>
</dbReference>
<protein>
    <submittedName>
        <fullName evidence="1">Uncharacterized protein</fullName>
    </submittedName>
</protein>
<comment type="caution">
    <text evidence="1">The sequence shown here is derived from an EMBL/GenBank/DDBJ whole genome shotgun (WGS) entry which is preliminary data.</text>
</comment>
<dbReference type="EMBL" id="CM037156">
    <property type="protein sequence ID" value="KAH7838485.1"/>
    <property type="molecule type" value="Genomic_DNA"/>
</dbReference>
<accession>A0ACB7XDB6</accession>
<gene>
    <name evidence="1" type="ORF">Vadar_027148</name>
</gene>
<sequence length="952" mass="109748">MPFHVSSCTMCDPCCLLVPLPRRYLFSKRDHTPENTGDSAPTKLFPTMIVQVAVALTAVLLGYAYLAKKPPPPKVCGSPGGPPVTSPRIQLSDGRHLAYKEKGVPKEEARYKIIVVHGYDSSKDLDLPVSQELIEELGVYFLFFDRAGYGESDPYPKRSVKSEAFDIQELADKLQIGPKFYVIGVSMGAYAVWSCLKYIPHRLSGASLIVPFVHYWWPGVPANISKEAFNTLLGQDQWTFRIAHYAPWLFNWWMNQKWFPSLSIMAGNMAIFCDRDLDMLKELSKTPSVGQEKIRQQGVYESLFRDILVGYGKWEFGPSNLTNPFPENEGSVHIWQGYDDKIIPSQINRYISQKLPWIRYHERVFWVARIWLYNRSLLKFVDHQVALLLHHLEYSLVMGGIWPTKRRVFPRKRRVFPRHTAQYKIVVIHGYDSSKDLDLPVSQELIEELGIYFLFFDRAGYGESDPYPKRSIKSEAFDIQELADKLQIGSKFYVIRVSMGACPVWSCLKYIPHRLSGASLVVPFVNYWWPGVPANISKEAFNTLLGQDQWTFRIARYAPWLFNWWMTQKWFPSLSMTAGNMAVFCDPDLDMLKELSKTPSVGQEKIRQQGVYESLYRDILVGFGEWEFDPSNLTNPFPENEGLVHIWQGFDDRIIPLQFNRYISQKLPWIHYHENQEVQSPLLVDSKSLRDVHGGGGGVRSGIKLSDGRHLAYKVRGIPKETAEYKVIVIHGFDSSKDVHLPLSQELIDELGICIVTYDRAGYGDSDPNPKRSVKSEAFDVEELADQIQLAGTALIVPAINYWWHSFPSELCEAEFKKQPKKDQWKLRIAHYAPGLVYWWMTQKWFPSCSIMARDPIIFSKRDFEVLKKMPPNPNEHKIRQEGAYESLCKDLMVGFGSWEFDPMELENPFPHNEGAVQLWQGYEDKLVPVELQRYVAKKLPWINYSELNKLS</sequence>
<organism evidence="1 2">
    <name type="scientific">Vaccinium darrowii</name>
    <dbReference type="NCBI Taxonomy" id="229202"/>
    <lineage>
        <taxon>Eukaryota</taxon>
        <taxon>Viridiplantae</taxon>
        <taxon>Streptophyta</taxon>
        <taxon>Embryophyta</taxon>
        <taxon>Tracheophyta</taxon>
        <taxon>Spermatophyta</taxon>
        <taxon>Magnoliopsida</taxon>
        <taxon>eudicotyledons</taxon>
        <taxon>Gunneridae</taxon>
        <taxon>Pentapetalae</taxon>
        <taxon>asterids</taxon>
        <taxon>Ericales</taxon>
        <taxon>Ericaceae</taxon>
        <taxon>Vaccinioideae</taxon>
        <taxon>Vaccinieae</taxon>
        <taxon>Vaccinium</taxon>
    </lineage>
</organism>
<name>A0ACB7XDB6_9ERIC</name>